<reference evidence="3 4" key="1">
    <citation type="submission" date="2019-09" db="EMBL/GenBank/DDBJ databases">
        <title>Screening of Novel Bioactive Compounds from Soil-Associated.</title>
        <authorList>
            <person name="Gong X."/>
        </authorList>
    </citation>
    <scope>NUCLEOTIDE SEQUENCE [LARGE SCALE GENOMIC DNA]</scope>
    <source>
        <strain evidence="3 4">Gxj-6</strain>
    </source>
</reference>
<dbReference type="Proteomes" id="UP000327011">
    <property type="component" value="Unassembled WGS sequence"/>
</dbReference>
<dbReference type="EMBL" id="VYTZ01000014">
    <property type="protein sequence ID" value="KAA9374844.1"/>
    <property type="molecule type" value="Genomic_DNA"/>
</dbReference>
<dbReference type="GO" id="GO:0003677">
    <property type="term" value="F:DNA binding"/>
    <property type="evidence" value="ECO:0007669"/>
    <property type="project" value="InterPro"/>
</dbReference>
<feature type="domain" description="HTH-like" evidence="2">
    <location>
        <begin position="150"/>
        <end position="202"/>
    </location>
</feature>
<dbReference type="Pfam" id="PF13276">
    <property type="entry name" value="HTH_21"/>
    <property type="match status" value="1"/>
</dbReference>
<dbReference type="InterPro" id="IPR025948">
    <property type="entry name" value="HTH-like_dom"/>
</dbReference>
<dbReference type="GO" id="GO:0006313">
    <property type="term" value="P:DNA transposition"/>
    <property type="evidence" value="ECO:0007669"/>
    <property type="project" value="InterPro"/>
</dbReference>
<accession>A0A5J5JTY3</accession>
<dbReference type="InterPro" id="IPR002514">
    <property type="entry name" value="Transposase_8"/>
</dbReference>
<organism evidence="3 4">
    <name type="scientific">Microbispora cellulosiformans</name>
    <dbReference type="NCBI Taxonomy" id="2614688"/>
    <lineage>
        <taxon>Bacteria</taxon>
        <taxon>Bacillati</taxon>
        <taxon>Actinomycetota</taxon>
        <taxon>Actinomycetes</taxon>
        <taxon>Streptosporangiales</taxon>
        <taxon>Streptosporangiaceae</taxon>
        <taxon>Microbispora</taxon>
    </lineage>
</organism>
<evidence type="ECO:0000313" key="3">
    <source>
        <dbReference type="EMBL" id="KAA9374844.1"/>
    </source>
</evidence>
<dbReference type="InterPro" id="IPR050900">
    <property type="entry name" value="Transposase_IS3/IS150/IS904"/>
</dbReference>
<dbReference type="SUPFAM" id="SSF46689">
    <property type="entry name" value="Homeodomain-like"/>
    <property type="match status" value="1"/>
</dbReference>
<evidence type="ECO:0000256" key="1">
    <source>
        <dbReference type="SAM" id="MobiDB-lite"/>
    </source>
</evidence>
<sequence length="289" mass="32188">MPGPPREVSMPRSYPPEFRRKVLDLLRAGRTVQQVAADLQISDQTIYNWRRQERIDAGLEPGITSSDLAELVAARRRIAELETELAVTRWAGELLREVVSPKRRFEAIAVMGGEGLPVQVCCHVMGVSESGYYAWRSRPPSPRSVRHAWLTEVIREAHAASRGVYGARRVHAELILGRGIAVGHGQVTMLMHRAGIKGLPGNRRRRPVLRCRRRPTWSIGCSPAPVRISCGSPTSPSTRPGRARSTAASCWMPIRSGWWAGPSTPPRPPPWSPTRSAWPSTTVTRRPER</sequence>
<evidence type="ECO:0000313" key="4">
    <source>
        <dbReference type="Proteomes" id="UP000327011"/>
    </source>
</evidence>
<dbReference type="Pfam" id="PF01527">
    <property type="entry name" value="HTH_Tnp_1"/>
    <property type="match status" value="1"/>
</dbReference>
<dbReference type="InterPro" id="IPR036388">
    <property type="entry name" value="WH-like_DNA-bd_sf"/>
</dbReference>
<comment type="caution">
    <text evidence="3">The sequence shown here is derived from an EMBL/GenBank/DDBJ whole genome shotgun (WGS) entry which is preliminary data.</text>
</comment>
<feature type="compositionally biased region" description="Pro residues" evidence="1">
    <location>
        <begin position="263"/>
        <end position="272"/>
    </location>
</feature>
<gene>
    <name evidence="3" type="ORF">F5972_30035</name>
</gene>
<dbReference type="PANTHER" id="PTHR46889:SF4">
    <property type="entry name" value="TRANSPOSASE INSO FOR INSERTION SEQUENCE ELEMENT IS911B-RELATED"/>
    <property type="match status" value="1"/>
</dbReference>
<dbReference type="InterPro" id="IPR009057">
    <property type="entry name" value="Homeodomain-like_sf"/>
</dbReference>
<feature type="region of interest" description="Disordered" evidence="1">
    <location>
        <begin position="258"/>
        <end position="289"/>
    </location>
</feature>
<evidence type="ECO:0000259" key="2">
    <source>
        <dbReference type="Pfam" id="PF13276"/>
    </source>
</evidence>
<dbReference type="Gene3D" id="1.10.10.10">
    <property type="entry name" value="Winged helix-like DNA-binding domain superfamily/Winged helix DNA-binding domain"/>
    <property type="match status" value="1"/>
</dbReference>
<name>A0A5J5JTY3_9ACTN</name>
<keyword evidence="4" id="KW-1185">Reference proteome</keyword>
<feature type="compositionally biased region" description="Low complexity" evidence="1">
    <location>
        <begin position="273"/>
        <end position="282"/>
    </location>
</feature>
<dbReference type="GO" id="GO:0004803">
    <property type="term" value="F:transposase activity"/>
    <property type="evidence" value="ECO:0007669"/>
    <property type="project" value="InterPro"/>
</dbReference>
<proteinExistence type="predicted"/>
<protein>
    <submittedName>
        <fullName evidence="3">Transposase</fullName>
    </submittedName>
</protein>
<dbReference type="PANTHER" id="PTHR46889">
    <property type="entry name" value="TRANSPOSASE INSF FOR INSERTION SEQUENCE IS3B-RELATED"/>
    <property type="match status" value="1"/>
</dbReference>
<dbReference type="AlphaFoldDB" id="A0A5J5JTY3"/>